<dbReference type="EMBL" id="LJIG01022774">
    <property type="protein sequence ID" value="KRT78786.1"/>
    <property type="molecule type" value="Genomic_DNA"/>
</dbReference>
<keyword evidence="3" id="KW-1185">Reference proteome</keyword>
<proteinExistence type="predicted"/>
<sequence length="321" mass="37335">MQNLDVAPTQESYDDGESEWNSNNSIDLFDLASAAGRLAGNLNNKPGALDDFFNKLKGLEHEWYEAEKRFNKLRMENDVLNNQLMHERTKCAVYQKKLRFIQDNQKNFEKLKEVYLAMKQQECKSSTLDVCEQACQTVDYGTGQFESKAVATMSTFSCDKECLTKYHGNVLQSDSMIAIRRSELTDAHENLQLLKDMIKTREFTWSVNVQREESMKEQIRLLEEEKRSLDTVVRMKDVELKAMKNMKSQNPIEQQDNVNNMKRIIGKLSQRLRDLEKLERSGRLQRILDDREEEVVKEIECGDFVPQRPQVLKTQMGRTGA</sequence>
<evidence type="ECO:0000256" key="1">
    <source>
        <dbReference type="SAM" id="MobiDB-lite"/>
    </source>
</evidence>
<organism evidence="2 3">
    <name type="scientific">Oryctes borbonicus</name>
    <dbReference type="NCBI Taxonomy" id="1629725"/>
    <lineage>
        <taxon>Eukaryota</taxon>
        <taxon>Metazoa</taxon>
        <taxon>Ecdysozoa</taxon>
        <taxon>Arthropoda</taxon>
        <taxon>Hexapoda</taxon>
        <taxon>Insecta</taxon>
        <taxon>Pterygota</taxon>
        <taxon>Neoptera</taxon>
        <taxon>Endopterygota</taxon>
        <taxon>Coleoptera</taxon>
        <taxon>Polyphaga</taxon>
        <taxon>Scarabaeiformia</taxon>
        <taxon>Scarabaeidae</taxon>
        <taxon>Dynastinae</taxon>
        <taxon>Oryctes</taxon>
    </lineage>
</organism>
<protein>
    <submittedName>
        <fullName evidence="2">Uncharacterized protein</fullName>
    </submittedName>
</protein>
<feature type="region of interest" description="Disordered" evidence="1">
    <location>
        <begin position="1"/>
        <end position="20"/>
    </location>
</feature>
<name>A0A0T6AUL0_9SCAR</name>
<dbReference type="OrthoDB" id="6818847at2759"/>
<evidence type="ECO:0000313" key="3">
    <source>
        <dbReference type="Proteomes" id="UP000051574"/>
    </source>
</evidence>
<reference evidence="2 3" key="1">
    <citation type="submission" date="2015-09" db="EMBL/GenBank/DDBJ databases">
        <title>Draft genome of the scarab beetle Oryctes borbonicus.</title>
        <authorList>
            <person name="Meyer J.M."/>
            <person name="Markov G.V."/>
            <person name="Baskaran P."/>
            <person name="Herrmann M."/>
            <person name="Sommer R.J."/>
            <person name="Roedelsperger C."/>
        </authorList>
    </citation>
    <scope>NUCLEOTIDE SEQUENCE [LARGE SCALE GENOMIC DNA]</scope>
    <source>
        <strain evidence="2">OB123</strain>
        <tissue evidence="2">Whole animal</tissue>
    </source>
</reference>
<gene>
    <name evidence="2" type="ORF">AMK59_7963</name>
</gene>
<accession>A0A0T6AUL0</accession>
<feature type="non-terminal residue" evidence="2">
    <location>
        <position position="321"/>
    </location>
</feature>
<dbReference type="AlphaFoldDB" id="A0A0T6AUL0"/>
<evidence type="ECO:0000313" key="2">
    <source>
        <dbReference type="EMBL" id="KRT78786.1"/>
    </source>
</evidence>
<comment type="caution">
    <text evidence="2">The sequence shown here is derived from an EMBL/GenBank/DDBJ whole genome shotgun (WGS) entry which is preliminary data.</text>
</comment>
<dbReference type="Proteomes" id="UP000051574">
    <property type="component" value="Unassembled WGS sequence"/>
</dbReference>